<proteinExistence type="predicted"/>
<sequence length="1209" mass="139933">MDACDPGLDISNLRTLIKQNVGVDLKLSKNQICDVYSLVQGGKLPLPPLVLSKDGSYLIDAKSPLTRKEFETLFRSTSRVDEIRRIAKKVGVVRYANKKITKQQLIDIIGRRLHSMNVHEPIKLRSVQKKQIEKIAFNNNANLVNNLNVNQINSVNNVNTVNNNVNRVNNLNRVNNSVNNLNRVNNSVNRVNNLNRVNNNLSRVNNNSVNNLSSKIKKNEKPRFLNGGDIKTSTTNVPKSNIKAFTSKKPKKPSFLNKSFIATSKIKPQNGYVFKKGNKGLGMYKNNKVVQGPVQEPRGPINGPDIIKQRNSKIKENEILLRTYLNRENVSKYINNSEKANVYNRIKRGTKFNNVRTYINGIVSTKITNAQRIENQKLKLEQNRNELQKILSELTNLTNTNKSEILSKFNSNGKLNNAKTLAVQKNRNIKKAKLGDIKLNLETFLKNKNVNNKGTYINRLDAGEDISNLKREILDVINKKNADRKNYELKLKELTVLLNTSKNLNNSMKSKFLRNFENTRNFNKVKKNIEDEFKKINNARKQGENVFRKEEKRRTLQKILNNSENFTNDDKRAFMQRFERGDNFNTLKENATQTSLNLAKKRKNRELEEKMKAEAELKNEERRQQRKLMNEIMNNSGLLNNSEKNVFRQRFNSGDSFNRIRVNINKRVKKLKDEGIRREKERLKKLKANEENQRKKETVQRLRNGYNANNTVAKNIINRFEKGGMFAPKTEQNTINRITRAKQKVSNKQEKEEKRRLLKEAKAEEKRLAKIEANRKAKEEANRKAEEKRLAKIEANRKAKEEANRKAKEEANRKAREEEIHKTAEKDITGTGNTVRLWKEMQKKKQNIKEKQNKFNKAAKEAEEAKAKLEEQKKKSEESKKRAEELKRKAKELNNIKEKQNKLNKATKEAEEAKARLAEQKKKSEESKKRAEEAQEIANRKAKEIANRKAKEEANRKAKEEANRKAKEEANRKAKEEANRKAKEEANRKAKEIANKKAKALAKKKKEDEEKKKKEAENKKKAAQNQQMRASLTKKVKSTQMDQKVKNKLLNQLKNYSVQIRNVAPGIEQTIKSEKLNGNYNDSENRKKRQEVKKQLAAYIAKTYPDMSKADRKKYIDRANLTQWKRGIFSGSRGMGANQAFERIKGNIRENMKSNTNKKANLKKLVNNTMKGRAAKNVSRLKNNINQGVSEMTVKTRLAQLNKRTRYQT</sequence>
<keyword evidence="1" id="KW-0175">Coiled coil</keyword>
<feature type="compositionally biased region" description="Basic and acidic residues" evidence="2">
    <location>
        <begin position="775"/>
        <end position="828"/>
    </location>
</feature>
<protein>
    <recommendedName>
        <fullName evidence="3">DUF5855 domain-containing protein</fullName>
    </recommendedName>
</protein>
<organism evidence="4">
    <name type="scientific">Bathycoccus sp. RCC716 virus 1</name>
    <dbReference type="NCBI Taxonomy" id="2530038"/>
    <lineage>
        <taxon>Viruses</taxon>
        <taxon>Varidnaviria</taxon>
        <taxon>Bamfordvirae</taxon>
        <taxon>Nucleocytoviricota</taxon>
        <taxon>Megaviricetes</taxon>
        <taxon>Algavirales</taxon>
        <taxon>Phycodnaviridae</taxon>
        <taxon>Prasinovirus</taxon>
    </lineage>
</organism>
<evidence type="ECO:0000256" key="1">
    <source>
        <dbReference type="SAM" id="Coils"/>
    </source>
</evidence>
<evidence type="ECO:0000259" key="3">
    <source>
        <dbReference type="Pfam" id="PF19173"/>
    </source>
</evidence>
<reference evidence="4" key="1">
    <citation type="submission" date="2019-02" db="EMBL/GenBank/DDBJ databases">
        <authorList>
            <person name="Bachy C."/>
            <person name="Yung C.-M."/>
            <person name="Roux S."/>
            <person name="Sullivan M.B."/>
            <person name="Worden A.Z."/>
        </authorList>
    </citation>
    <scope>NUCLEOTIDE SEQUENCE</scope>
    <source>
        <strain evidence="4">BII-V1</strain>
    </source>
</reference>
<feature type="region of interest" description="Disordered" evidence="2">
    <location>
        <begin position="775"/>
        <end position="1040"/>
    </location>
</feature>
<feature type="coiled-coil region" evidence="1">
    <location>
        <begin position="673"/>
        <end position="705"/>
    </location>
</feature>
<feature type="compositionally biased region" description="Basic and acidic residues" evidence="2">
    <location>
        <begin position="837"/>
        <end position="995"/>
    </location>
</feature>
<evidence type="ECO:0000313" key="4">
    <source>
        <dbReference type="EMBL" id="QOR60164.1"/>
    </source>
</evidence>
<dbReference type="EMBL" id="MK522034">
    <property type="protein sequence ID" value="QOR60164.1"/>
    <property type="molecule type" value="Genomic_DNA"/>
</dbReference>
<feature type="domain" description="DUF5855" evidence="3">
    <location>
        <begin position="2"/>
        <end position="186"/>
    </location>
</feature>
<dbReference type="Pfam" id="PF19173">
    <property type="entry name" value="DUF5855"/>
    <property type="match status" value="1"/>
</dbReference>
<name>A0A7S6SWT6_9PHYC</name>
<feature type="coiled-coil region" evidence="1">
    <location>
        <begin position="596"/>
        <end position="630"/>
    </location>
</feature>
<accession>A0A7S6SWT6</accession>
<feature type="compositionally biased region" description="Basic and acidic residues" evidence="2">
    <location>
        <begin position="1005"/>
        <end position="1020"/>
    </location>
</feature>
<dbReference type="InterPro" id="IPR043877">
    <property type="entry name" value="DUF5855"/>
</dbReference>
<feature type="coiled-coil region" evidence="1">
    <location>
        <begin position="370"/>
        <end position="400"/>
    </location>
</feature>
<feature type="coiled-coil region" evidence="1">
    <location>
        <begin position="522"/>
        <end position="569"/>
    </location>
</feature>
<evidence type="ECO:0000256" key="2">
    <source>
        <dbReference type="SAM" id="MobiDB-lite"/>
    </source>
</evidence>